<gene>
    <name evidence="1" type="ORF">G3561_11040</name>
    <name evidence="2" type="ORF">GCE86_09000</name>
</gene>
<evidence type="ECO:0000313" key="1">
    <source>
        <dbReference type="EMBL" id="NES28077.1"/>
    </source>
</evidence>
<dbReference type="EMBL" id="JAAHBZ010000003">
    <property type="protein sequence ID" value="NES28077.1"/>
    <property type="molecule type" value="Genomic_DNA"/>
</dbReference>
<dbReference type="Proteomes" id="UP000477779">
    <property type="component" value="Unassembled WGS sequence"/>
</dbReference>
<protein>
    <submittedName>
        <fullName evidence="1">Uncharacterized protein</fullName>
    </submittedName>
</protein>
<accession>A0AAJ2ZDC6</accession>
<dbReference type="Proteomes" id="UP000402241">
    <property type="component" value="Chromosome"/>
</dbReference>
<dbReference type="EMBL" id="CP045309">
    <property type="protein sequence ID" value="QGL47172.1"/>
    <property type="molecule type" value="Genomic_DNA"/>
</dbReference>
<dbReference type="AlphaFoldDB" id="A0AAJ2ZDC6"/>
<dbReference type="RefSeq" id="WP_154226518.1">
    <property type="nucleotide sequence ID" value="NZ_CP045309.1"/>
</dbReference>
<proteinExistence type="predicted"/>
<name>A0AAJ2ZDC6_9ACTN</name>
<evidence type="ECO:0000313" key="2">
    <source>
        <dbReference type="EMBL" id="QGL47172.1"/>
    </source>
</evidence>
<sequence length="188" mass="20642">MPGSDVLMPNPYASYELALRPDHRIVILRDIECDAAVGDTSAIEHAVRDVAAGNRYALYLHTVQNLLATHVWVETWTGPPADEGVDTGWTSAAAVDLDCPTGLLVLGDGMSASIDGIDPPEGPGRYRIAVYHQGRERAELAYREVVHAMGPRAGRAESELQARYGAVEKYLLRMWWQQALPDTDDDDN</sequence>
<reference evidence="2 3" key="1">
    <citation type="submission" date="2019-10" db="EMBL/GenBank/DDBJ databases">
        <title>Genome Sequence of Micromonospora terminaliae DSM 101760.</title>
        <authorList>
            <person name="Guo L."/>
        </authorList>
    </citation>
    <scope>NUCLEOTIDE SEQUENCE [LARGE SCALE GENOMIC DNA]</scope>
    <source>
        <strain evidence="2 3">DSM 101760</strain>
    </source>
</reference>
<evidence type="ECO:0000313" key="3">
    <source>
        <dbReference type="Proteomes" id="UP000402241"/>
    </source>
</evidence>
<keyword evidence="3" id="KW-1185">Reference proteome</keyword>
<evidence type="ECO:0000313" key="4">
    <source>
        <dbReference type="Proteomes" id="UP000477779"/>
    </source>
</evidence>
<reference evidence="1 4" key="2">
    <citation type="submission" date="2020-02" db="EMBL/GenBank/DDBJ databases">
        <title>WGS of Micromonospora spp. isolated from hot spring.</title>
        <authorList>
            <person name="Thawai C."/>
        </authorList>
    </citation>
    <scope>NUCLEOTIDE SEQUENCE [LARGE SCALE GENOMIC DNA]</scope>
    <source>
        <strain evidence="1 4">TMS7</strain>
    </source>
</reference>
<organism evidence="1 4">
    <name type="scientific">Micromonospora terminaliae</name>
    <dbReference type="NCBI Taxonomy" id="1914461"/>
    <lineage>
        <taxon>Bacteria</taxon>
        <taxon>Bacillati</taxon>
        <taxon>Actinomycetota</taxon>
        <taxon>Actinomycetes</taxon>
        <taxon>Micromonosporales</taxon>
        <taxon>Micromonosporaceae</taxon>
        <taxon>Micromonospora</taxon>
    </lineage>
</organism>